<dbReference type="PANTHER" id="PTHR44186:SF1">
    <property type="entry name" value="BARDET-BIEDL SYNDROME 4 PROTEIN"/>
    <property type="match status" value="1"/>
</dbReference>
<dbReference type="AlphaFoldDB" id="A0A6H1UEB8"/>
<dbReference type="Proteomes" id="UP000501602">
    <property type="component" value="Chromosome"/>
</dbReference>
<dbReference type="InterPro" id="IPR011990">
    <property type="entry name" value="TPR-like_helical_dom_sf"/>
</dbReference>
<dbReference type="KEGG" id="fes:HER31_07245"/>
<dbReference type="Pfam" id="PF13432">
    <property type="entry name" value="TPR_16"/>
    <property type="match status" value="1"/>
</dbReference>
<keyword evidence="2" id="KW-0802">TPR repeat</keyword>
<evidence type="ECO:0000256" key="2">
    <source>
        <dbReference type="ARBA" id="ARBA00022803"/>
    </source>
</evidence>
<feature type="chain" id="PRO_5026217108" description="Tetratricopeptide repeat-containing protein" evidence="3">
    <location>
        <begin position="18"/>
        <end position="385"/>
    </location>
</feature>
<protein>
    <recommendedName>
        <fullName evidence="6">Tetratricopeptide repeat-containing protein</fullName>
    </recommendedName>
</protein>
<evidence type="ECO:0000256" key="3">
    <source>
        <dbReference type="SAM" id="SignalP"/>
    </source>
</evidence>
<dbReference type="PANTHER" id="PTHR44186">
    <property type="match status" value="1"/>
</dbReference>
<reference evidence="4 5" key="1">
    <citation type="submission" date="2020-04" db="EMBL/GenBank/DDBJ databases">
        <title>Ferrimonas sp. S7 isolated from sea water.</title>
        <authorList>
            <person name="Bae S.S."/>
            <person name="Baek K."/>
        </authorList>
    </citation>
    <scope>NUCLEOTIDE SEQUENCE [LARGE SCALE GENOMIC DNA]</scope>
    <source>
        <strain evidence="4 5">S7</strain>
    </source>
</reference>
<evidence type="ECO:0000313" key="5">
    <source>
        <dbReference type="Proteomes" id="UP000501602"/>
    </source>
</evidence>
<name>A0A6H1UEB8_9GAMM</name>
<sequence length="385" mass="44469">MKKLILALLLLSSPAMALTPRVAAKVQQAYELYEAEMVSEAIELLEPINPRNNDDKAYVSRFRGSLYWTNGQVEKAIEQLQFAVETEALDASTNAQTHRMLADILLSQLRYEDALEHYHWVENSSADNLKTGDLYLRIAQSYYRLENWQAVIAPAKRSAELELTVTPVQMQLQAYQQLEQWPNAVTITRQLIAMEPSQLEWWRHLTSLQLRLKQHEQALTTLALAERNGVLATEKDYLSLVQLFANRQLPELAARQLQQQLGKTIEDNFEHRLKLAQYWQITQNWQQAVSAWDAVAQLDADYRLEQFELLVMHGQFEQAVALMPQLKRAIKTQDRKSRLHLQATRAYYRLGQYPKALKHAEKAARLPNSEGAGSKWRDFIQAKMV</sequence>
<dbReference type="SMART" id="SM00028">
    <property type="entry name" value="TPR"/>
    <property type="match status" value="5"/>
</dbReference>
<organism evidence="4 5">
    <name type="scientific">Ferrimonas lipolytica</name>
    <dbReference type="NCBI Taxonomy" id="2724191"/>
    <lineage>
        <taxon>Bacteria</taxon>
        <taxon>Pseudomonadati</taxon>
        <taxon>Pseudomonadota</taxon>
        <taxon>Gammaproteobacteria</taxon>
        <taxon>Alteromonadales</taxon>
        <taxon>Ferrimonadaceae</taxon>
        <taxon>Ferrimonas</taxon>
    </lineage>
</organism>
<accession>A0A6H1UEB8</accession>
<dbReference type="InterPro" id="IPR019734">
    <property type="entry name" value="TPR_rpt"/>
</dbReference>
<feature type="signal peptide" evidence="3">
    <location>
        <begin position="1"/>
        <end position="17"/>
    </location>
</feature>
<dbReference type="SUPFAM" id="SSF48452">
    <property type="entry name" value="TPR-like"/>
    <property type="match status" value="2"/>
</dbReference>
<dbReference type="Gene3D" id="1.25.40.10">
    <property type="entry name" value="Tetratricopeptide repeat domain"/>
    <property type="match status" value="3"/>
</dbReference>
<proteinExistence type="predicted"/>
<keyword evidence="1" id="KW-0677">Repeat</keyword>
<evidence type="ECO:0000256" key="1">
    <source>
        <dbReference type="ARBA" id="ARBA00022737"/>
    </source>
</evidence>
<evidence type="ECO:0000313" key="4">
    <source>
        <dbReference type="EMBL" id="QIZ76683.1"/>
    </source>
</evidence>
<dbReference type="EMBL" id="CP051180">
    <property type="protein sequence ID" value="QIZ76683.1"/>
    <property type="molecule type" value="Genomic_DNA"/>
</dbReference>
<dbReference type="RefSeq" id="WP_168659944.1">
    <property type="nucleotide sequence ID" value="NZ_CP051180.1"/>
</dbReference>
<keyword evidence="3" id="KW-0732">Signal</keyword>
<gene>
    <name evidence="4" type="ORF">HER31_07245</name>
</gene>
<keyword evidence="5" id="KW-1185">Reference proteome</keyword>
<evidence type="ECO:0008006" key="6">
    <source>
        <dbReference type="Google" id="ProtNLM"/>
    </source>
</evidence>